<dbReference type="OrthoDB" id="423598at2759"/>
<dbReference type="InterPro" id="IPR022796">
    <property type="entry name" value="Chloroa_b-bind"/>
</dbReference>
<gene>
    <name evidence="11" type="ORF">JKP88DRAFT_233163</name>
</gene>
<evidence type="ECO:0000256" key="5">
    <source>
        <dbReference type="ARBA" id="ARBA00022528"/>
    </source>
</evidence>
<evidence type="ECO:0000256" key="9">
    <source>
        <dbReference type="PIRSR" id="PIRSR601344-1"/>
    </source>
</evidence>
<evidence type="ECO:0000313" key="11">
    <source>
        <dbReference type="EMBL" id="KAG5189478.1"/>
    </source>
</evidence>
<feature type="binding site" evidence="9">
    <location>
        <position position="175"/>
    </location>
    <ligand>
        <name>chlorophyll a</name>
        <dbReference type="ChEBI" id="CHEBI:58416"/>
        <label>1</label>
    </ligand>
</feature>
<reference evidence="11" key="1">
    <citation type="submission" date="2021-02" db="EMBL/GenBank/DDBJ databases">
        <title>First Annotated Genome of the Yellow-green Alga Tribonema minus.</title>
        <authorList>
            <person name="Mahan K.M."/>
        </authorList>
    </citation>
    <scope>NUCLEOTIDE SEQUENCE</scope>
    <source>
        <strain evidence="11">UTEX B ZZ1240</strain>
    </source>
</reference>
<feature type="binding site" description="axial binding residue" evidence="9">
    <location>
        <position position="81"/>
    </location>
    <ligand>
        <name>chlorophyll b</name>
        <dbReference type="ChEBI" id="CHEBI:61721"/>
        <label>1</label>
    </ligand>
    <ligandPart>
        <name>Mg</name>
        <dbReference type="ChEBI" id="CHEBI:25107"/>
    </ligandPart>
</feature>
<feature type="binding site" evidence="9">
    <location>
        <position position="177"/>
    </location>
    <ligand>
        <name>chlorophyll a</name>
        <dbReference type="ChEBI" id="CHEBI:58416"/>
        <label>1</label>
    </ligand>
</feature>
<feature type="signal peptide" evidence="10">
    <location>
        <begin position="1"/>
        <end position="17"/>
    </location>
</feature>
<dbReference type="AlphaFoldDB" id="A0A835ZAI4"/>
<dbReference type="Proteomes" id="UP000664859">
    <property type="component" value="Unassembled WGS sequence"/>
</dbReference>
<dbReference type="PANTHER" id="PTHR21649">
    <property type="entry name" value="CHLOROPHYLL A/B BINDING PROTEIN"/>
    <property type="match status" value="1"/>
</dbReference>
<dbReference type="Pfam" id="PF00504">
    <property type="entry name" value="Chloroa_b-bind"/>
    <property type="match status" value="1"/>
</dbReference>
<dbReference type="EMBL" id="JAFCMP010000049">
    <property type="protein sequence ID" value="KAG5189478.1"/>
    <property type="molecule type" value="Genomic_DNA"/>
</dbReference>
<dbReference type="GO" id="GO:0009765">
    <property type="term" value="P:photosynthesis, light harvesting"/>
    <property type="evidence" value="ECO:0007669"/>
    <property type="project" value="InterPro"/>
</dbReference>
<dbReference type="SUPFAM" id="SSF103511">
    <property type="entry name" value="Chlorophyll a-b binding protein"/>
    <property type="match status" value="1"/>
</dbReference>
<comment type="function">
    <text evidence="1">The light-harvesting complex (LHC) functions as a light receptor, it captures and delivers excitation energy to photosystems with which it is closely associated. Energy is transferred from the carotenoid and chlorophyll C (or B) to chlorophyll A and the photosynthetic reaction centers where it is used to synthesize ATP and reducing power.</text>
</comment>
<evidence type="ECO:0000313" key="12">
    <source>
        <dbReference type="Proteomes" id="UP000664859"/>
    </source>
</evidence>
<dbReference type="Gene3D" id="1.10.3460.10">
    <property type="entry name" value="Chlorophyll a/b binding protein domain"/>
    <property type="match status" value="1"/>
</dbReference>
<organism evidence="11 12">
    <name type="scientific">Tribonema minus</name>
    <dbReference type="NCBI Taxonomy" id="303371"/>
    <lineage>
        <taxon>Eukaryota</taxon>
        <taxon>Sar</taxon>
        <taxon>Stramenopiles</taxon>
        <taxon>Ochrophyta</taxon>
        <taxon>PX clade</taxon>
        <taxon>Xanthophyceae</taxon>
        <taxon>Tribonematales</taxon>
        <taxon>Tribonemataceae</taxon>
        <taxon>Tribonema</taxon>
    </lineage>
</organism>
<keyword evidence="12" id="KW-1185">Reference proteome</keyword>
<feature type="binding site" evidence="9">
    <location>
        <position position="76"/>
    </location>
    <ligand>
        <name>chlorophyll a</name>
        <dbReference type="ChEBI" id="CHEBI:58416"/>
        <label>1</label>
    </ligand>
</feature>
<evidence type="ECO:0000256" key="8">
    <source>
        <dbReference type="ARBA" id="ARBA00023243"/>
    </source>
</evidence>
<evidence type="ECO:0000256" key="1">
    <source>
        <dbReference type="ARBA" id="ARBA00004022"/>
    </source>
</evidence>
<keyword evidence="7" id="KW-0934">Plastid</keyword>
<accession>A0A835ZAI4</accession>
<proteinExistence type="inferred from homology"/>
<keyword evidence="6" id="KW-0602">Photosynthesis</keyword>
<dbReference type="GO" id="GO:0030076">
    <property type="term" value="C:light-harvesting complex"/>
    <property type="evidence" value="ECO:0007669"/>
    <property type="project" value="UniProtKB-KW"/>
</dbReference>
<comment type="similarity">
    <text evidence="3">Belongs to the fucoxanthin chlorophyll protein family.</text>
</comment>
<feature type="binding site" evidence="9">
    <location>
        <position position="116"/>
    </location>
    <ligand>
        <name>chlorophyll a</name>
        <dbReference type="ChEBI" id="CHEBI:58416"/>
        <label>1</label>
    </ligand>
</feature>
<name>A0A835ZAI4_9STRA</name>
<feature type="binding site" evidence="9">
    <location>
        <position position="171"/>
    </location>
    <ligand>
        <name>chlorophyll a</name>
        <dbReference type="ChEBI" id="CHEBI:58416"/>
        <label>1</label>
    </ligand>
</feature>
<feature type="binding site" evidence="9">
    <location>
        <position position="172"/>
    </location>
    <ligand>
        <name>chlorophyll a</name>
        <dbReference type="ChEBI" id="CHEBI:58416"/>
        <label>1</label>
    </ligand>
</feature>
<sequence length="216" mass="22818">MKAVACVAVASLAGVAAFTPSAFAGKALARPAARTHAVTRMSVEDMVGIDVETGGLFDPLGFSKDEASLFRRRAVELKHGRICMLATFGVLVQTYVHLPDAVFSNPRPIGALLQVLDQRPVAAIQILLAIGLLELTAGAQDYANKAPGDLGRFGDAFKPDDAGELAELQLKELKNGRLAMMGIMGMLVQEGLTKQGPIEQLLVGHTSPFGDGQGFF</sequence>
<comment type="subcellular location">
    <subcellularLocation>
        <location evidence="2">Plastid</location>
        <location evidence="2">Chloroplast</location>
    </subcellularLocation>
</comment>
<dbReference type="GO" id="GO:0016020">
    <property type="term" value="C:membrane"/>
    <property type="evidence" value="ECO:0007669"/>
    <property type="project" value="InterPro"/>
</dbReference>
<evidence type="ECO:0000256" key="7">
    <source>
        <dbReference type="ARBA" id="ARBA00022640"/>
    </source>
</evidence>
<comment type="caution">
    <text evidence="11">The sequence shown here is derived from an EMBL/GenBank/DDBJ whole genome shotgun (WGS) entry which is preliminary data.</text>
</comment>
<dbReference type="GO" id="GO:0009507">
    <property type="term" value="C:chloroplast"/>
    <property type="evidence" value="ECO:0007669"/>
    <property type="project" value="UniProtKB-SubCell"/>
</dbReference>
<feature type="binding site" evidence="9">
    <location>
        <position position="79"/>
    </location>
    <ligand>
        <name>chlorophyll a</name>
        <dbReference type="ChEBI" id="CHEBI:58416"/>
        <label>1</label>
    </ligand>
</feature>
<evidence type="ECO:0000256" key="3">
    <source>
        <dbReference type="ARBA" id="ARBA00005933"/>
    </source>
</evidence>
<dbReference type="GO" id="GO:0016168">
    <property type="term" value="F:chlorophyll binding"/>
    <property type="evidence" value="ECO:0007669"/>
    <property type="project" value="UniProtKB-KW"/>
</dbReference>
<feature type="binding site" evidence="9">
    <location>
        <position position="189"/>
    </location>
    <ligand>
        <name>chlorophyll a</name>
        <dbReference type="ChEBI" id="CHEBI:58416"/>
        <label>1</label>
    </ligand>
</feature>
<evidence type="ECO:0000256" key="6">
    <source>
        <dbReference type="ARBA" id="ARBA00022531"/>
    </source>
</evidence>
<evidence type="ECO:0000256" key="2">
    <source>
        <dbReference type="ARBA" id="ARBA00004229"/>
    </source>
</evidence>
<dbReference type="InterPro" id="IPR001344">
    <property type="entry name" value="Chloro_AB-bd_pln"/>
</dbReference>
<protein>
    <submittedName>
        <fullName evidence="11">Light harvesting complex protein</fullName>
    </submittedName>
</protein>
<feature type="chain" id="PRO_5032986682" evidence="10">
    <location>
        <begin position="18"/>
        <end position="216"/>
    </location>
</feature>
<keyword evidence="9" id="KW-0157">Chromophore</keyword>
<evidence type="ECO:0000256" key="10">
    <source>
        <dbReference type="SAM" id="SignalP"/>
    </source>
</evidence>
<feature type="binding site" evidence="9">
    <location>
        <position position="63"/>
    </location>
    <ligand>
        <name>chlorophyll a</name>
        <dbReference type="ChEBI" id="CHEBI:58416"/>
        <label>1</label>
    </ligand>
</feature>
<evidence type="ECO:0000256" key="4">
    <source>
        <dbReference type="ARBA" id="ARBA00011623"/>
    </source>
</evidence>
<comment type="subunit">
    <text evidence="4">The LHC complex of chromophytic algae is composed of fucoxanthin, chlorophyll A and C bound non-covalently by fucoxanthin chlorophyll proteins (FCPs). The ratio of pigments in this LHC is; fucoxanthin: chlorophyll C: chlorophyll A; (0.6-1): (0.1-0.3): (1).</text>
</comment>
<keyword evidence="8" id="KW-0437">Light-harvesting polypeptide</keyword>
<keyword evidence="9" id="KW-0148">Chlorophyll</keyword>
<keyword evidence="5" id="KW-0150">Chloroplast</keyword>
<keyword evidence="10" id="KW-0732">Signal</keyword>